<dbReference type="RefSeq" id="WP_317769646.1">
    <property type="nucleotide sequence ID" value="NZ_JAWMAJ010000002.1"/>
</dbReference>
<keyword evidence="5" id="KW-1185">Reference proteome</keyword>
<evidence type="ECO:0000256" key="2">
    <source>
        <dbReference type="ARBA" id="ARBA00022679"/>
    </source>
</evidence>
<dbReference type="Proteomes" id="UP001187346">
    <property type="component" value="Unassembled WGS sequence"/>
</dbReference>
<dbReference type="Pfam" id="PF13489">
    <property type="entry name" value="Methyltransf_23"/>
    <property type="match status" value="1"/>
</dbReference>
<dbReference type="InterPro" id="IPR029063">
    <property type="entry name" value="SAM-dependent_MTases_sf"/>
</dbReference>
<keyword evidence="3" id="KW-0949">S-adenosyl-L-methionine</keyword>
<sequence>MATLPPRLLRALESFNSARPWSHNAHYHPWLLRQLPRRFGRALDVGCGSGDLVRLLAARSAGGVEGIDSDPQIIARARELTPPGVSGVSGVPDVPVVFAVVDARAGIPAGPYDVITCVAALHHLPFAETLTRFRDQLAPGGTLVVVGCAREADAVDDALGLVSIPLNLAMGWVKNRGRRAVSRPVAMTAVTRPPEMTFAEVRREAIRVLPRVRPRRRLFWRYTLVWRAPLA</sequence>
<dbReference type="EC" id="2.1.-.-" evidence="4"/>
<proteinExistence type="predicted"/>
<dbReference type="GO" id="GO:0008168">
    <property type="term" value="F:methyltransferase activity"/>
    <property type="evidence" value="ECO:0007669"/>
    <property type="project" value="UniProtKB-KW"/>
</dbReference>
<keyword evidence="2 4" id="KW-0808">Transferase</keyword>
<reference evidence="4 5" key="1">
    <citation type="submission" date="2023-10" db="EMBL/GenBank/DDBJ databases">
        <title>Characterization of rhizosphere-enriched actinobacteria from wheat plants lab-grown on chernevaya soil.</title>
        <authorList>
            <person name="Tikhonova E.N."/>
            <person name="Konopkin A."/>
            <person name="Kravchenko I.K."/>
        </authorList>
    </citation>
    <scope>NUCLEOTIDE SEQUENCE [LARGE SCALE GENOMIC DNA]</scope>
    <source>
        <strain evidence="4 5">RR29</strain>
    </source>
</reference>
<protein>
    <submittedName>
        <fullName evidence="4">Class I SAM-dependent methyltransferase</fullName>
        <ecNumber evidence="4">2.1.-.-</ecNumber>
    </submittedName>
</protein>
<evidence type="ECO:0000256" key="1">
    <source>
        <dbReference type="ARBA" id="ARBA00022603"/>
    </source>
</evidence>
<dbReference type="GO" id="GO:0032259">
    <property type="term" value="P:methylation"/>
    <property type="evidence" value="ECO:0007669"/>
    <property type="project" value="UniProtKB-KW"/>
</dbReference>
<dbReference type="PANTHER" id="PTHR43464">
    <property type="entry name" value="METHYLTRANSFERASE"/>
    <property type="match status" value="1"/>
</dbReference>
<dbReference type="CDD" id="cd02440">
    <property type="entry name" value="AdoMet_MTases"/>
    <property type="match status" value="1"/>
</dbReference>
<comment type="caution">
    <text evidence="4">The sequence shown here is derived from an EMBL/GenBank/DDBJ whole genome shotgun (WGS) entry which is preliminary data.</text>
</comment>
<dbReference type="SUPFAM" id="SSF53335">
    <property type="entry name" value="S-adenosyl-L-methionine-dependent methyltransferases"/>
    <property type="match status" value="1"/>
</dbReference>
<organism evidence="4 5">
    <name type="scientific">Streptomyces prunicolor</name>
    <dbReference type="NCBI Taxonomy" id="67348"/>
    <lineage>
        <taxon>Bacteria</taxon>
        <taxon>Bacillati</taxon>
        <taxon>Actinomycetota</taxon>
        <taxon>Actinomycetes</taxon>
        <taxon>Kitasatosporales</taxon>
        <taxon>Streptomycetaceae</taxon>
        <taxon>Streptomyces</taxon>
    </lineage>
</organism>
<keyword evidence="1 4" id="KW-0489">Methyltransferase</keyword>
<accession>A0ABU4F3F5</accession>
<evidence type="ECO:0000313" key="4">
    <source>
        <dbReference type="EMBL" id="MDV7214476.1"/>
    </source>
</evidence>
<dbReference type="Gene3D" id="3.40.50.150">
    <property type="entry name" value="Vaccinia Virus protein VP39"/>
    <property type="match status" value="1"/>
</dbReference>
<evidence type="ECO:0000256" key="3">
    <source>
        <dbReference type="ARBA" id="ARBA00022691"/>
    </source>
</evidence>
<evidence type="ECO:0000313" key="5">
    <source>
        <dbReference type="Proteomes" id="UP001187346"/>
    </source>
</evidence>
<dbReference type="PANTHER" id="PTHR43464:SF19">
    <property type="entry name" value="UBIQUINONE BIOSYNTHESIS O-METHYLTRANSFERASE, MITOCHONDRIAL"/>
    <property type="match status" value="1"/>
</dbReference>
<gene>
    <name evidence="4" type="ORF">R5A26_00775</name>
</gene>
<dbReference type="EMBL" id="JAWMAJ010000002">
    <property type="protein sequence ID" value="MDV7214476.1"/>
    <property type="molecule type" value="Genomic_DNA"/>
</dbReference>
<name>A0ABU4F3F5_9ACTN</name>